<comment type="caution">
    <text evidence="6">The sequence shown here is derived from an EMBL/GenBank/DDBJ whole genome shotgun (WGS) entry which is preliminary data.</text>
</comment>
<proteinExistence type="inferred from homology"/>
<dbReference type="Pfam" id="PF08352">
    <property type="entry name" value="oligo_HPY"/>
    <property type="match status" value="1"/>
</dbReference>
<gene>
    <name evidence="6" type="ORF">HMPREF3186_01815</name>
</gene>
<dbReference type="EMBL" id="LSDC01000134">
    <property type="protein sequence ID" value="KXB57275.1"/>
    <property type="molecule type" value="Genomic_DNA"/>
</dbReference>
<feature type="domain" description="ABC transporter" evidence="5">
    <location>
        <begin position="6"/>
        <end position="253"/>
    </location>
</feature>
<dbReference type="PANTHER" id="PTHR43776">
    <property type="entry name" value="TRANSPORT ATP-BINDING PROTEIN"/>
    <property type="match status" value="1"/>
</dbReference>
<dbReference type="InterPro" id="IPR003439">
    <property type="entry name" value="ABC_transporter-like_ATP-bd"/>
</dbReference>
<name>A0A133ZPB0_9BACL</name>
<evidence type="ECO:0000313" key="6">
    <source>
        <dbReference type="EMBL" id="KXB57275.1"/>
    </source>
</evidence>
<dbReference type="PROSITE" id="PS50893">
    <property type="entry name" value="ABC_TRANSPORTER_2"/>
    <property type="match status" value="1"/>
</dbReference>
<comment type="similarity">
    <text evidence="1">Belongs to the ABC transporter superfamily.</text>
</comment>
<keyword evidence="2" id="KW-0813">Transport</keyword>
<dbReference type="STRING" id="1379.HMPREF3186_01815"/>
<evidence type="ECO:0000256" key="4">
    <source>
        <dbReference type="ARBA" id="ARBA00022840"/>
    </source>
</evidence>
<dbReference type="InterPro" id="IPR050319">
    <property type="entry name" value="ABC_transp_ATP-bind"/>
</dbReference>
<dbReference type="Proteomes" id="UP000070355">
    <property type="component" value="Unassembled WGS sequence"/>
</dbReference>
<dbReference type="SUPFAM" id="SSF52540">
    <property type="entry name" value="P-loop containing nucleoside triphosphate hydrolases"/>
    <property type="match status" value="1"/>
</dbReference>
<dbReference type="GO" id="GO:0055085">
    <property type="term" value="P:transmembrane transport"/>
    <property type="evidence" value="ECO:0007669"/>
    <property type="project" value="UniProtKB-ARBA"/>
</dbReference>
<protein>
    <submittedName>
        <fullName evidence="6">Putative oligopeptide ABC transporter, ATP-binding protein OppF</fullName>
    </submittedName>
</protein>
<dbReference type="Gene3D" id="3.40.50.300">
    <property type="entry name" value="P-loop containing nucleotide triphosphate hydrolases"/>
    <property type="match status" value="1"/>
</dbReference>
<accession>A0A133ZPB0</accession>
<dbReference type="CDD" id="cd03257">
    <property type="entry name" value="ABC_NikE_OppD_transporters"/>
    <property type="match status" value="1"/>
</dbReference>
<dbReference type="OrthoDB" id="9802264at2"/>
<dbReference type="GO" id="GO:0015833">
    <property type="term" value="P:peptide transport"/>
    <property type="evidence" value="ECO:0007669"/>
    <property type="project" value="InterPro"/>
</dbReference>
<evidence type="ECO:0000256" key="1">
    <source>
        <dbReference type="ARBA" id="ARBA00005417"/>
    </source>
</evidence>
<dbReference type="InterPro" id="IPR013563">
    <property type="entry name" value="Oligopep_ABC_C"/>
</dbReference>
<reference evidence="7" key="1">
    <citation type="submission" date="2016-01" db="EMBL/GenBank/DDBJ databases">
        <authorList>
            <person name="Mitreva M."/>
            <person name="Pepin K.H."/>
            <person name="Mihindukulasuriya K.A."/>
            <person name="Fulton R."/>
            <person name="Fronick C."/>
            <person name="O'Laughlin M."/>
            <person name="Miner T."/>
            <person name="Herter B."/>
            <person name="Rosa B.A."/>
            <person name="Cordes M."/>
            <person name="Tomlinson C."/>
            <person name="Wollam A."/>
            <person name="Palsikar V.B."/>
            <person name="Mardis E.R."/>
            <person name="Wilson R.K."/>
        </authorList>
    </citation>
    <scope>NUCLEOTIDE SEQUENCE [LARGE SCALE GENOMIC DNA]</scope>
    <source>
        <strain evidence="7">DNF01167</strain>
    </source>
</reference>
<dbReference type="Pfam" id="PF00005">
    <property type="entry name" value="ABC_tran"/>
    <property type="match status" value="1"/>
</dbReference>
<dbReference type="GO" id="GO:0005524">
    <property type="term" value="F:ATP binding"/>
    <property type="evidence" value="ECO:0007669"/>
    <property type="project" value="UniProtKB-KW"/>
</dbReference>
<evidence type="ECO:0000256" key="3">
    <source>
        <dbReference type="ARBA" id="ARBA00022741"/>
    </source>
</evidence>
<sequence length="297" mass="33281">MSKEYLKLKNVRKVYKSKGMGKEVKETIAVNDISLDIYKAETLAVVGESGSGKTTLGKGILNIDPFISGDVFVEGNEKSLTKMSKKELAEVYSKMQIIFQDPYSSLNPRMSALDIVMEALHKEDKETAKEKALEILEFVGISNEDALKLSNAFSGGQRQRIGIARAVVTKPDFILCDEPTSALDASTQAQVINLLKDLQEKFSLTYLFISHNLGVVEYIADRIAVMYRGNLVELGTTEQIMKNPQHVYTKRLLNSMPIIDPVRARKMFEEFEVSAEEIVITGTEKFEEVEEGHFVLK</sequence>
<dbReference type="PATRIC" id="fig|1379.3.peg.1808"/>
<evidence type="ECO:0000259" key="5">
    <source>
        <dbReference type="PROSITE" id="PS50893"/>
    </source>
</evidence>
<dbReference type="AlphaFoldDB" id="A0A133ZPB0"/>
<dbReference type="InterPro" id="IPR003593">
    <property type="entry name" value="AAA+_ATPase"/>
</dbReference>
<keyword evidence="4 6" id="KW-0067">ATP-binding</keyword>
<dbReference type="InterPro" id="IPR017871">
    <property type="entry name" value="ABC_transporter-like_CS"/>
</dbReference>
<evidence type="ECO:0000256" key="2">
    <source>
        <dbReference type="ARBA" id="ARBA00022448"/>
    </source>
</evidence>
<keyword evidence="3" id="KW-0547">Nucleotide-binding</keyword>
<dbReference type="InterPro" id="IPR027417">
    <property type="entry name" value="P-loop_NTPase"/>
</dbReference>
<dbReference type="GO" id="GO:0016887">
    <property type="term" value="F:ATP hydrolysis activity"/>
    <property type="evidence" value="ECO:0007669"/>
    <property type="project" value="InterPro"/>
</dbReference>
<evidence type="ECO:0000313" key="7">
    <source>
        <dbReference type="Proteomes" id="UP000070355"/>
    </source>
</evidence>
<dbReference type="PROSITE" id="PS00211">
    <property type="entry name" value="ABC_TRANSPORTER_1"/>
    <property type="match status" value="1"/>
</dbReference>
<dbReference type="SMART" id="SM00382">
    <property type="entry name" value="AAA"/>
    <property type="match status" value="1"/>
</dbReference>
<organism evidence="6 7">
    <name type="scientific">Gemella haemolysans</name>
    <dbReference type="NCBI Taxonomy" id="1379"/>
    <lineage>
        <taxon>Bacteria</taxon>
        <taxon>Bacillati</taxon>
        <taxon>Bacillota</taxon>
        <taxon>Bacilli</taxon>
        <taxon>Bacillales</taxon>
        <taxon>Gemellaceae</taxon>
        <taxon>Gemella</taxon>
    </lineage>
</organism>
<dbReference type="RefSeq" id="WP_060914809.1">
    <property type="nucleotide sequence ID" value="NZ_KQ959995.1"/>
</dbReference>